<dbReference type="AlphaFoldDB" id="L7CGY9"/>
<feature type="signal peptide" evidence="1">
    <location>
        <begin position="1"/>
        <end position="19"/>
    </location>
</feature>
<evidence type="ECO:0000313" key="3">
    <source>
        <dbReference type="Proteomes" id="UP000010959"/>
    </source>
</evidence>
<proteinExistence type="predicted"/>
<gene>
    <name evidence="2" type="ORF">RBSWK_03179</name>
</gene>
<dbReference type="Proteomes" id="UP000010959">
    <property type="component" value="Unassembled WGS sequence"/>
</dbReference>
<accession>L7CGY9</accession>
<name>L7CGY9_RHOBT</name>
<evidence type="ECO:0000313" key="2">
    <source>
        <dbReference type="EMBL" id="ELP32887.1"/>
    </source>
</evidence>
<protein>
    <recommendedName>
        <fullName evidence="4">Secreted protein</fullName>
    </recommendedName>
</protein>
<reference evidence="2 3" key="1">
    <citation type="journal article" date="2013" name="Mar. Genomics">
        <title>Expression of sulfatases in Rhodopirellula baltica and the diversity of sulfatases in the genus Rhodopirellula.</title>
        <authorList>
            <person name="Wegner C.E."/>
            <person name="Richter-Heitmann T."/>
            <person name="Klindworth A."/>
            <person name="Klockow C."/>
            <person name="Richter M."/>
            <person name="Achstetter T."/>
            <person name="Glockner F.O."/>
            <person name="Harder J."/>
        </authorList>
    </citation>
    <scope>NUCLEOTIDE SEQUENCE [LARGE SCALE GENOMIC DNA]</scope>
    <source>
        <strain evidence="2 3">SWK14</strain>
    </source>
</reference>
<feature type="chain" id="PRO_5003972567" description="Secreted protein" evidence="1">
    <location>
        <begin position="20"/>
        <end position="58"/>
    </location>
</feature>
<comment type="caution">
    <text evidence="2">The sequence shown here is derived from an EMBL/GenBank/DDBJ whole genome shotgun (WGS) entry which is preliminary data.</text>
</comment>
<evidence type="ECO:0000256" key="1">
    <source>
        <dbReference type="SAM" id="SignalP"/>
    </source>
</evidence>
<sequence length="58" mass="6530">MWLACLVGCLVLVEWAAMAVDAVKTKSHHHKELRLIDRLASCSPCPVRWQADCPVHPH</sequence>
<organism evidence="2 3">
    <name type="scientific">Rhodopirellula baltica SWK14</name>
    <dbReference type="NCBI Taxonomy" id="993516"/>
    <lineage>
        <taxon>Bacteria</taxon>
        <taxon>Pseudomonadati</taxon>
        <taxon>Planctomycetota</taxon>
        <taxon>Planctomycetia</taxon>
        <taxon>Pirellulales</taxon>
        <taxon>Pirellulaceae</taxon>
        <taxon>Rhodopirellula</taxon>
    </lineage>
</organism>
<dbReference type="EMBL" id="AMWG01000085">
    <property type="protein sequence ID" value="ELP32887.1"/>
    <property type="molecule type" value="Genomic_DNA"/>
</dbReference>
<keyword evidence="1" id="KW-0732">Signal</keyword>
<evidence type="ECO:0008006" key="4">
    <source>
        <dbReference type="Google" id="ProtNLM"/>
    </source>
</evidence>